<evidence type="ECO:0000313" key="1">
    <source>
        <dbReference type="EMBL" id="WLP85149.1"/>
    </source>
</evidence>
<evidence type="ECO:0000313" key="2">
    <source>
        <dbReference type="Proteomes" id="UP001237011"/>
    </source>
</evidence>
<dbReference type="RefSeq" id="WP_305937588.1">
    <property type="nucleotide sequence ID" value="NZ_CP132191.1"/>
</dbReference>
<dbReference type="Proteomes" id="UP001237011">
    <property type="component" value="Chromosome"/>
</dbReference>
<keyword evidence="2" id="KW-1185">Reference proteome</keyword>
<protein>
    <submittedName>
        <fullName evidence="1">Uncharacterized protein</fullName>
    </submittedName>
</protein>
<reference evidence="1" key="1">
    <citation type="submission" date="2023-08" db="EMBL/GenBank/DDBJ databases">
        <title>Complete genome sequence of Mycoplasma seminis 2200.</title>
        <authorList>
            <person name="Spergser J."/>
        </authorList>
    </citation>
    <scope>NUCLEOTIDE SEQUENCE [LARGE SCALE GENOMIC DNA]</scope>
    <source>
        <strain evidence="1">2200</strain>
    </source>
</reference>
<name>A0ABY9H985_9MOLU</name>
<organism evidence="1 2">
    <name type="scientific">Mycoplasma seminis</name>
    <dbReference type="NCBI Taxonomy" id="512749"/>
    <lineage>
        <taxon>Bacteria</taxon>
        <taxon>Bacillati</taxon>
        <taxon>Mycoplasmatota</taxon>
        <taxon>Mollicutes</taxon>
        <taxon>Mycoplasmataceae</taxon>
        <taxon>Mycoplasma</taxon>
    </lineage>
</organism>
<accession>A0ABY9H985</accession>
<proteinExistence type="predicted"/>
<sequence length="46" mass="5391">MKNKKDNIKYGDINKFAEQARQAIIDWHNSPAYELTKKVIQNLADE</sequence>
<gene>
    <name evidence="1" type="ORF">Q8852_02375</name>
</gene>
<dbReference type="EMBL" id="CP132191">
    <property type="protein sequence ID" value="WLP85149.1"/>
    <property type="molecule type" value="Genomic_DNA"/>
</dbReference>